<dbReference type="PANTHER" id="PTHR38459:SF1">
    <property type="entry name" value="PROPHAGE BACTOPRENOL-LINKED GLUCOSE TRANSLOCASE HOMOLOG"/>
    <property type="match status" value="1"/>
</dbReference>
<feature type="transmembrane region" description="Helical" evidence="6">
    <location>
        <begin position="105"/>
        <end position="127"/>
    </location>
</feature>
<dbReference type="EMBL" id="CYHG01000001">
    <property type="protein sequence ID" value="CUB02282.1"/>
    <property type="molecule type" value="Genomic_DNA"/>
</dbReference>
<feature type="domain" description="GtrA/DPMS transmembrane" evidence="7">
    <location>
        <begin position="10"/>
        <end position="133"/>
    </location>
</feature>
<dbReference type="InterPro" id="IPR007267">
    <property type="entry name" value="GtrA_DPMS_TM"/>
</dbReference>
<gene>
    <name evidence="8" type="ORF">Ga0061065_101114</name>
</gene>
<keyword evidence="9" id="KW-1185">Reference proteome</keyword>
<comment type="similarity">
    <text evidence="2">Belongs to the GtrA family.</text>
</comment>
<dbReference type="Pfam" id="PF04138">
    <property type="entry name" value="GtrA_DPMS_TM"/>
    <property type="match status" value="1"/>
</dbReference>
<evidence type="ECO:0000256" key="4">
    <source>
        <dbReference type="ARBA" id="ARBA00022989"/>
    </source>
</evidence>
<sequence length="144" mass="16368">MKSTILQFFQFSVVGQISFAVDIAVLWLLADELPLMWARILAFALAVLTNWLCHRLYTFKEHATLDAKLKEATQFAVASLVGLLPNVGLYWLTICSDVYAHYSDWSFAPVAAMLPGIFVGHCLNFVLSKYWVFKRKTDDVVDYP</sequence>
<reference evidence="9" key="1">
    <citation type="submission" date="2015-08" db="EMBL/GenBank/DDBJ databases">
        <authorList>
            <person name="Varghese N."/>
        </authorList>
    </citation>
    <scope>NUCLEOTIDE SEQUENCE [LARGE SCALE GENOMIC DNA]</scope>
    <source>
        <strain evidence="9">JCM 18476</strain>
    </source>
</reference>
<dbReference type="OrthoDB" id="9811884at2"/>
<evidence type="ECO:0000256" key="3">
    <source>
        <dbReference type="ARBA" id="ARBA00022692"/>
    </source>
</evidence>
<evidence type="ECO:0000256" key="6">
    <source>
        <dbReference type="SAM" id="Phobius"/>
    </source>
</evidence>
<protein>
    <submittedName>
        <fullName evidence="8">Putative flippase GtrA (Transmembrane translocase of bactoprenol-linked glucose)</fullName>
    </submittedName>
</protein>
<dbReference type="RefSeq" id="WP_055461263.1">
    <property type="nucleotide sequence ID" value="NZ_CYHG01000001.1"/>
</dbReference>
<evidence type="ECO:0000313" key="9">
    <source>
        <dbReference type="Proteomes" id="UP000182769"/>
    </source>
</evidence>
<proteinExistence type="inferred from homology"/>
<evidence type="ECO:0000259" key="7">
    <source>
        <dbReference type="Pfam" id="PF04138"/>
    </source>
</evidence>
<dbReference type="STRING" id="1137284.GCA_001418205_00113"/>
<dbReference type="GO" id="GO:0000271">
    <property type="term" value="P:polysaccharide biosynthetic process"/>
    <property type="evidence" value="ECO:0007669"/>
    <property type="project" value="InterPro"/>
</dbReference>
<dbReference type="PANTHER" id="PTHR38459">
    <property type="entry name" value="PROPHAGE BACTOPRENOL-LINKED GLUCOSE TRANSLOCASE HOMOLOG"/>
    <property type="match status" value="1"/>
</dbReference>
<organism evidence="8 9">
    <name type="scientific">Marinomonas fungiae</name>
    <dbReference type="NCBI Taxonomy" id="1137284"/>
    <lineage>
        <taxon>Bacteria</taxon>
        <taxon>Pseudomonadati</taxon>
        <taxon>Pseudomonadota</taxon>
        <taxon>Gammaproteobacteria</taxon>
        <taxon>Oceanospirillales</taxon>
        <taxon>Oceanospirillaceae</taxon>
        <taxon>Marinomonas</taxon>
    </lineage>
</organism>
<feature type="transmembrane region" description="Helical" evidence="6">
    <location>
        <begin position="36"/>
        <end position="54"/>
    </location>
</feature>
<feature type="transmembrane region" description="Helical" evidence="6">
    <location>
        <begin position="75"/>
        <end position="93"/>
    </location>
</feature>
<evidence type="ECO:0000313" key="8">
    <source>
        <dbReference type="EMBL" id="CUB02282.1"/>
    </source>
</evidence>
<name>A0A0K6IFZ8_9GAMM</name>
<keyword evidence="3 6" id="KW-0812">Transmembrane</keyword>
<evidence type="ECO:0000256" key="5">
    <source>
        <dbReference type="ARBA" id="ARBA00023136"/>
    </source>
</evidence>
<dbReference type="AlphaFoldDB" id="A0A0K6IFZ8"/>
<accession>A0A0K6IFZ8</accession>
<dbReference type="Proteomes" id="UP000182769">
    <property type="component" value="Unassembled WGS sequence"/>
</dbReference>
<evidence type="ECO:0000256" key="1">
    <source>
        <dbReference type="ARBA" id="ARBA00004141"/>
    </source>
</evidence>
<keyword evidence="4 6" id="KW-1133">Transmembrane helix</keyword>
<evidence type="ECO:0000256" key="2">
    <source>
        <dbReference type="ARBA" id="ARBA00009399"/>
    </source>
</evidence>
<dbReference type="GO" id="GO:0005886">
    <property type="term" value="C:plasma membrane"/>
    <property type="evidence" value="ECO:0007669"/>
    <property type="project" value="TreeGrafter"/>
</dbReference>
<dbReference type="InterPro" id="IPR051401">
    <property type="entry name" value="GtrA_CellWall_Glycosyl"/>
</dbReference>
<comment type="subcellular location">
    <subcellularLocation>
        <location evidence="1">Membrane</location>
        <topology evidence="1">Multi-pass membrane protein</topology>
    </subcellularLocation>
</comment>
<keyword evidence="5 6" id="KW-0472">Membrane</keyword>